<dbReference type="CDD" id="cd07984">
    <property type="entry name" value="LPLAT_LABLAT-like"/>
    <property type="match status" value="1"/>
</dbReference>
<dbReference type="PANTHER" id="PTHR30606:SF10">
    <property type="entry name" value="PHOSPHATIDYLINOSITOL MANNOSIDE ACYLTRANSFERASE"/>
    <property type="match status" value="1"/>
</dbReference>
<keyword evidence="3" id="KW-0997">Cell inner membrane</keyword>
<dbReference type="GO" id="GO:0005886">
    <property type="term" value="C:plasma membrane"/>
    <property type="evidence" value="ECO:0007669"/>
    <property type="project" value="UniProtKB-SubCell"/>
</dbReference>
<protein>
    <submittedName>
        <fullName evidence="7">Lipid A biosynthesis acyltransferase</fullName>
    </submittedName>
</protein>
<keyword evidence="6 7" id="KW-0012">Acyltransferase</keyword>
<dbReference type="PANTHER" id="PTHR30606">
    <property type="entry name" value="LIPID A BIOSYNTHESIS LAUROYL ACYLTRANSFERASE"/>
    <property type="match status" value="1"/>
</dbReference>
<keyword evidence="4" id="KW-0808">Transferase</keyword>
<evidence type="ECO:0000313" key="8">
    <source>
        <dbReference type="Proteomes" id="UP000632828"/>
    </source>
</evidence>
<dbReference type="GO" id="GO:0009247">
    <property type="term" value="P:glycolipid biosynthetic process"/>
    <property type="evidence" value="ECO:0007669"/>
    <property type="project" value="UniProtKB-ARBA"/>
</dbReference>
<evidence type="ECO:0000313" key="7">
    <source>
        <dbReference type="EMBL" id="MBD1401024.1"/>
    </source>
</evidence>
<name>A0A8J6UPX0_9BACT</name>
<gene>
    <name evidence="7" type="ORF">ICT70_10095</name>
</gene>
<dbReference type="Proteomes" id="UP000632828">
    <property type="component" value="Unassembled WGS sequence"/>
</dbReference>
<comment type="caution">
    <text evidence="7">The sequence shown here is derived from an EMBL/GenBank/DDBJ whole genome shotgun (WGS) entry which is preliminary data.</text>
</comment>
<dbReference type="PIRSF" id="PIRSF026649">
    <property type="entry name" value="MsbB"/>
    <property type="match status" value="1"/>
</dbReference>
<dbReference type="GO" id="GO:0016746">
    <property type="term" value="F:acyltransferase activity"/>
    <property type="evidence" value="ECO:0007669"/>
    <property type="project" value="UniProtKB-KW"/>
</dbReference>
<dbReference type="InterPro" id="IPR004960">
    <property type="entry name" value="LipA_acyltrans"/>
</dbReference>
<keyword evidence="5" id="KW-0472">Membrane</keyword>
<evidence type="ECO:0000256" key="6">
    <source>
        <dbReference type="ARBA" id="ARBA00023315"/>
    </source>
</evidence>
<evidence type="ECO:0000256" key="5">
    <source>
        <dbReference type="ARBA" id="ARBA00023136"/>
    </source>
</evidence>
<keyword evidence="2" id="KW-1003">Cell membrane</keyword>
<evidence type="ECO:0000256" key="2">
    <source>
        <dbReference type="ARBA" id="ARBA00022475"/>
    </source>
</evidence>
<dbReference type="AlphaFoldDB" id="A0A8J6UPX0"/>
<reference evidence="7" key="1">
    <citation type="submission" date="2020-09" db="EMBL/GenBank/DDBJ databases">
        <title>Pelobacter alkaliphilus sp. nov., a novel anaerobic arsenate-reducing bacterium from terrestrial mud volcano.</title>
        <authorList>
            <person name="Khomyakova M.A."/>
            <person name="Merkel A.Y."/>
            <person name="Slobodkin A.I."/>
        </authorList>
    </citation>
    <scope>NUCLEOTIDE SEQUENCE</scope>
    <source>
        <strain evidence="7">M08fum</strain>
    </source>
</reference>
<proteinExistence type="predicted"/>
<keyword evidence="8" id="KW-1185">Reference proteome</keyword>
<comment type="subcellular location">
    <subcellularLocation>
        <location evidence="1">Cell inner membrane</location>
    </subcellularLocation>
</comment>
<evidence type="ECO:0000256" key="4">
    <source>
        <dbReference type="ARBA" id="ARBA00022679"/>
    </source>
</evidence>
<organism evidence="7 8">
    <name type="scientific">Pelovirga terrestris</name>
    <dbReference type="NCBI Taxonomy" id="2771352"/>
    <lineage>
        <taxon>Bacteria</taxon>
        <taxon>Pseudomonadati</taxon>
        <taxon>Thermodesulfobacteriota</taxon>
        <taxon>Desulfuromonadia</taxon>
        <taxon>Geobacterales</taxon>
        <taxon>Geobacteraceae</taxon>
        <taxon>Pelovirga</taxon>
    </lineage>
</organism>
<dbReference type="EMBL" id="JACWUN010000010">
    <property type="protein sequence ID" value="MBD1401024.1"/>
    <property type="molecule type" value="Genomic_DNA"/>
</dbReference>
<dbReference type="RefSeq" id="WP_191156164.1">
    <property type="nucleotide sequence ID" value="NZ_JACWUN010000010.1"/>
</dbReference>
<evidence type="ECO:0000256" key="1">
    <source>
        <dbReference type="ARBA" id="ARBA00004533"/>
    </source>
</evidence>
<evidence type="ECO:0000256" key="3">
    <source>
        <dbReference type="ARBA" id="ARBA00022519"/>
    </source>
</evidence>
<sequence>MKKKGKNRPLVGFMFRMVIRCLSCFSLKQAHHYGIIIGWCLWLLPNSLKATTRDNIRYAYPDYLPGQRHRLIRTSLIELGKGFCELGDLWCWPREKLLPLVQDDGGVDTIKEALKRGRGVIVLSPHLGAWELMGWYWSIHFPITSLYRPPRVRSMADFMRQVRQREGAKLVPTEVSGIKALFKALKNNEVVGILPDQDPGKKGGVLAPFFNHPANTITLISKLIRKAGAPVFFTFAERLPKGAGYKIHVIEAGRGLDASDEQEAARILNRQIEQCVQLVPAQYLWSYGRYRKVKQHLRRQQLQ</sequence>
<dbReference type="Pfam" id="PF03279">
    <property type="entry name" value="Lip_A_acyltrans"/>
    <property type="match status" value="1"/>
</dbReference>
<accession>A0A8J6UPX0</accession>